<dbReference type="GO" id="GO:0046872">
    <property type="term" value="F:metal ion binding"/>
    <property type="evidence" value="ECO:0007669"/>
    <property type="project" value="UniProtKB-KW"/>
</dbReference>
<dbReference type="SMART" id="SM00046">
    <property type="entry name" value="DAGKc"/>
    <property type="match status" value="1"/>
</dbReference>
<keyword evidence="11" id="KW-1208">Phospholipid metabolism</keyword>
<dbReference type="Pfam" id="PF19279">
    <property type="entry name" value="YegS_C"/>
    <property type="match status" value="1"/>
</dbReference>
<reference evidence="13 14" key="1">
    <citation type="submission" date="2018-06" db="EMBL/GenBank/DDBJ databases">
        <title>Genomic Encyclopedia of Archaeal and Bacterial Type Strains, Phase II (KMG-II): from individual species to whole genera.</title>
        <authorList>
            <person name="Goeker M."/>
        </authorList>
    </citation>
    <scope>NUCLEOTIDE SEQUENCE [LARGE SCALE GENOMIC DNA]</scope>
    <source>
        <strain evidence="13 14">DSM 12408</strain>
    </source>
</reference>
<dbReference type="Gene3D" id="2.60.200.40">
    <property type="match status" value="1"/>
</dbReference>
<evidence type="ECO:0000256" key="8">
    <source>
        <dbReference type="ARBA" id="ARBA00022842"/>
    </source>
</evidence>
<dbReference type="GO" id="GO:0005886">
    <property type="term" value="C:plasma membrane"/>
    <property type="evidence" value="ECO:0007669"/>
    <property type="project" value="TreeGrafter"/>
</dbReference>
<dbReference type="GO" id="GO:0016301">
    <property type="term" value="F:kinase activity"/>
    <property type="evidence" value="ECO:0007669"/>
    <property type="project" value="UniProtKB-KW"/>
</dbReference>
<organism evidence="13 14">
    <name type="scientific">Gelidibacter algens</name>
    <dbReference type="NCBI Taxonomy" id="49280"/>
    <lineage>
        <taxon>Bacteria</taxon>
        <taxon>Pseudomonadati</taxon>
        <taxon>Bacteroidota</taxon>
        <taxon>Flavobacteriia</taxon>
        <taxon>Flavobacteriales</taxon>
        <taxon>Flavobacteriaceae</taxon>
        <taxon>Gelidibacter</taxon>
    </lineage>
</organism>
<keyword evidence="5" id="KW-0547">Nucleotide-binding</keyword>
<dbReference type="PANTHER" id="PTHR12358:SF106">
    <property type="entry name" value="LIPID KINASE YEGS"/>
    <property type="match status" value="1"/>
</dbReference>
<dbReference type="PANTHER" id="PTHR12358">
    <property type="entry name" value="SPHINGOSINE KINASE"/>
    <property type="match status" value="1"/>
</dbReference>
<keyword evidence="14" id="KW-1185">Reference proteome</keyword>
<dbReference type="InterPro" id="IPR016064">
    <property type="entry name" value="NAD/diacylglycerol_kinase_sf"/>
</dbReference>
<keyword evidence="7" id="KW-0067">ATP-binding</keyword>
<keyword evidence="2" id="KW-0444">Lipid biosynthesis</keyword>
<evidence type="ECO:0000259" key="12">
    <source>
        <dbReference type="PROSITE" id="PS50146"/>
    </source>
</evidence>
<keyword evidence="6 13" id="KW-0418">Kinase</keyword>
<evidence type="ECO:0000256" key="11">
    <source>
        <dbReference type="ARBA" id="ARBA00023264"/>
    </source>
</evidence>
<dbReference type="InterPro" id="IPR045540">
    <property type="entry name" value="YegS/DAGK_C"/>
</dbReference>
<evidence type="ECO:0000256" key="2">
    <source>
        <dbReference type="ARBA" id="ARBA00022516"/>
    </source>
</evidence>
<dbReference type="InterPro" id="IPR001206">
    <property type="entry name" value="Diacylglycerol_kinase_cat_dom"/>
</dbReference>
<dbReference type="GO" id="GO:0008654">
    <property type="term" value="P:phospholipid biosynthetic process"/>
    <property type="evidence" value="ECO:0007669"/>
    <property type="project" value="UniProtKB-KW"/>
</dbReference>
<name>A0A327S866_9FLAO</name>
<evidence type="ECO:0000313" key="14">
    <source>
        <dbReference type="Proteomes" id="UP000248987"/>
    </source>
</evidence>
<evidence type="ECO:0000256" key="7">
    <source>
        <dbReference type="ARBA" id="ARBA00022840"/>
    </source>
</evidence>
<dbReference type="NCBIfam" id="TIGR00147">
    <property type="entry name" value="YegS/Rv2252/BmrU family lipid kinase"/>
    <property type="match status" value="1"/>
</dbReference>
<keyword evidence="4" id="KW-0479">Metal-binding</keyword>
<accession>A0A327S866</accession>
<dbReference type="AlphaFoldDB" id="A0A327S866"/>
<dbReference type="InterPro" id="IPR050187">
    <property type="entry name" value="Lipid_Phosphate_FormReg"/>
</dbReference>
<evidence type="ECO:0000256" key="5">
    <source>
        <dbReference type="ARBA" id="ARBA00022741"/>
    </source>
</evidence>
<dbReference type="EMBL" id="QLLQ01000004">
    <property type="protein sequence ID" value="RAJ25260.1"/>
    <property type="molecule type" value="Genomic_DNA"/>
</dbReference>
<comment type="cofactor">
    <cofactor evidence="1">
        <name>Mg(2+)</name>
        <dbReference type="ChEBI" id="CHEBI:18420"/>
    </cofactor>
</comment>
<keyword evidence="9" id="KW-0443">Lipid metabolism</keyword>
<keyword evidence="3" id="KW-0808">Transferase</keyword>
<evidence type="ECO:0000313" key="13">
    <source>
        <dbReference type="EMBL" id="RAJ25260.1"/>
    </source>
</evidence>
<evidence type="ECO:0000256" key="3">
    <source>
        <dbReference type="ARBA" id="ARBA00022679"/>
    </source>
</evidence>
<dbReference type="InterPro" id="IPR005218">
    <property type="entry name" value="Diacylglycerol/lipid_kinase"/>
</dbReference>
<proteinExistence type="predicted"/>
<gene>
    <name evidence="13" type="ORF">LX77_01563</name>
</gene>
<dbReference type="SUPFAM" id="SSF111331">
    <property type="entry name" value="NAD kinase/diacylglycerol kinase-like"/>
    <property type="match status" value="1"/>
</dbReference>
<dbReference type="PROSITE" id="PS50146">
    <property type="entry name" value="DAGK"/>
    <property type="match status" value="1"/>
</dbReference>
<dbReference type="GO" id="GO:0005524">
    <property type="term" value="F:ATP binding"/>
    <property type="evidence" value="ECO:0007669"/>
    <property type="project" value="UniProtKB-KW"/>
</dbReference>
<dbReference type="InterPro" id="IPR017438">
    <property type="entry name" value="ATP-NAD_kinase_N"/>
</dbReference>
<comment type="caution">
    <text evidence="13">The sequence shown here is derived from an EMBL/GenBank/DDBJ whole genome shotgun (WGS) entry which is preliminary data.</text>
</comment>
<keyword evidence="10" id="KW-0594">Phospholipid biosynthesis</keyword>
<protein>
    <submittedName>
        <fullName evidence="13">YegS/Rv2252/BmrU family lipid kinase</fullName>
    </submittedName>
</protein>
<evidence type="ECO:0000256" key="9">
    <source>
        <dbReference type="ARBA" id="ARBA00023098"/>
    </source>
</evidence>
<dbReference type="Gene3D" id="3.40.50.10330">
    <property type="entry name" value="Probable inorganic polyphosphate/atp-NAD kinase, domain 1"/>
    <property type="match status" value="1"/>
</dbReference>
<feature type="domain" description="DAGKc" evidence="12">
    <location>
        <begin position="4"/>
        <end position="133"/>
    </location>
</feature>
<evidence type="ECO:0000256" key="6">
    <source>
        <dbReference type="ARBA" id="ARBA00022777"/>
    </source>
</evidence>
<keyword evidence="8" id="KW-0460">Magnesium</keyword>
<evidence type="ECO:0000256" key="1">
    <source>
        <dbReference type="ARBA" id="ARBA00001946"/>
    </source>
</evidence>
<sequence>MTITNLKHIHFIVNPIAGSGNHPVSEKFLNKFFDKHTYTITIKNSDYKKHAKTLTRASITEGADIIVACGGDGTINEVASCLVNTDIALGIIPLGSGNGLASNLKIPTCIERAIALIKSTSVKKIDVGRINEHYFFSNTGIGIDAQVIMHYENSNERKFTSYIKSSLKALIGLNYKNEMTVEINGQTIRTYPFLVFVSNSNEMGYNISLTPMASLQDGLLDVLIVSKMSRLRSLFFGLLILLKKQHLIKEAQSYQSKAITIRQANQQSYESQIDGEFFNIESEAIAISLLEKSLHVIA</sequence>
<evidence type="ECO:0000256" key="10">
    <source>
        <dbReference type="ARBA" id="ARBA00023209"/>
    </source>
</evidence>
<evidence type="ECO:0000256" key="4">
    <source>
        <dbReference type="ARBA" id="ARBA00022723"/>
    </source>
</evidence>
<dbReference type="Proteomes" id="UP000248987">
    <property type="component" value="Unassembled WGS sequence"/>
</dbReference>
<dbReference type="Pfam" id="PF00781">
    <property type="entry name" value="DAGK_cat"/>
    <property type="match status" value="1"/>
</dbReference>